<feature type="domain" description="Amidohydrolase-related" evidence="2">
    <location>
        <begin position="4"/>
        <end position="277"/>
    </location>
</feature>
<dbReference type="SUPFAM" id="SSF51556">
    <property type="entry name" value="Metallo-dependent hydrolases"/>
    <property type="match status" value="1"/>
</dbReference>
<dbReference type="PANTHER" id="PTHR43569:SF2">
    <property type="entry name" value="AMIDOHYDROLASE-RELATED DOMAIN-CONTAINING PROTEIN"/>
    <property type="match status" value="1"/>
</dbReference>
<dbReference type="EMBL" id="UINC01012912">
    <property type="protein sequence ID" value="SVA56119.1"/>
    <property type="molecule type" value="Genomic_DNA"/>
</dbReference>
<comment type="similarity">
    <text evidence="1">Belongs to the metallo-dependent hydrolases superfamily.</text>
</comment>
<sequence length="281" mass="31112">VRIIDTHQHLWDTSTLRYPWLDGFDALDQQYSLDDYRRATKGIDVSATVHVEADPAPGSEVTEVNRLTGISEQEGLIGAIVAAAPLEDGDAEETLKQFSDYPLVVAVRRMAWHREDPDFYRTPSLIEGVQALQSYGLGFDLCAHAGQMPAALALVREAPNVPIAVNHCGGPDIAGNDFEPWADAMSEMASFSNTACKVSGIVTRAAEGWTREDLKPYIDHLVAAFGFDRLMFGSDWPVCTLGGDYGRWLDALRWAVQDADESDQHKLFYDTAVHFYRVTTT</sequence>
<dbReference type="AlphaFoldDB" id="A0A381WUB9"/>
<accession>A0A381WUB9</accession>
<dbReference type="Pfam" id="PF04909">
    <property type="entry name" value="Amidohydro_2"/>
    <property type="match status" value="1"/>
</dbReference>
<evidence type="ECO:0000313" key="3">
    <source>
        <dbReference type="EMBL" id="SVA56119.1"/>
    </source>
</evidence>
<evidence type="ECO:0000256" key="1">
    <source>
        <dbReference type="ARBA" id="ARBA00038310"/>
    </source>
</evidence>
<proteinExistence type="inferred from homology"/>
<evidence type="ECO:0000259" key="2">
    <source>
        <dbReference type="Pfam" id="PF04909"/>
    </source>
</evidence>
<protein>
    <recommendedName>
        <fullName evidence="2">Amidohydrolase-related domain-containing protein</fullName>
    </recommendedName>
</protein>
<reference evidence="3" key="1">
    <citation type="submission" date="2018-05" db="EMBL/GenBank/DDBJ databases">
        <authorList>
            <person name="Lanie J.A."/>
            <person name="Ng W.-L."/>
            <person name="Kazmierczak K.M."/>
            <person name="Andrzejewski T.M."/>
            <person name="Davidsen T.M."/>
            <person name="Wayne K.J."/>
            <person name="Tettelin H."/>
            <person name="Glass J.I."/>
            <person name="Rusch D."/>
            <person name="Podicherti R."/>
            <person name="Tsui H.-C.T."/>
            <person name="Winkler M.E."/>
        </authorList>
    </citation>
    <scope>NUCLEOTIDE SEQUENCE</scope>
</reference>
<feature type="non-terminal residue" evidence="3">
    <location>
        <position position="1"/>
    </location>
</feature>
<dbReference type="PANTHER" id="PTHR43569">
    <property type="entry name" value="AMIDOHYDROLASE"/>
    <property type="match status" value="1"/>
</dbReference>
<dbReference type="InterPro" id="IPR032466">
    <property type="entry name" value="Metal_Hydrolase"/>
</dbReference>
<dbReference type="InterPro" id="IPR006680">
    <property type="entry name" value="Amidohydro-rel"/>
</dbReference>
<dbReference type="InterPro" id="IPR052350">
    <property type="entry name" value="Metallo-dep_Lactonases"/>
</dbReference>
<gene>
    <name evidence="3" type="ORF">METZ01_LOCUS108973</name>
</gene>
<organism evidence="3">
    <name type="scientific">marine metagenome</name>
    <dbReference type="NCBI Taxonomy" id="408172"/>
    <lineage>
        <taxon>unclassified sequences</taxon>
        <taxon>metagenomes</taxon>
        <taxon>ecological metagenomes</taxon>
    </lineage>
</organism>
<dbReference type="Gene3D" id="3.20.20.140">
    <property type="entry name" value="Metal-dependent hydrolases"/>
    <property type="match status" value="1"/>
</dbReference>
<name>A0A381WUB9_9ZZZZ</name>
<dbReference type="GO" id="GO:0016787">
    <property type="term" value="F:hydrolase activity"/>
    <property type="evidence" value="ECO:0007669"/>
    <property type="project" value="InterPro"/>
</dbReference>